<reference evidence="3" key="1">
    <citation type="submission" date="2023-03" db="EMBL/GenBank/DDBJ databases">
        <title>Massive genome expansion in bonnet fungi (Mycena s.s.) driven by repeated elements and novel gene families across ecological guilds.</title>
        <authorList>
            <consortium name="Lawrence Berkeley National Laboratory"/>
            <person name="Harder C.B."/>
            <person name="Miyauchi S."/>
            <person name="Viragh M."/>
            <person name="Kuo A."/>
            <person name="Thoen E."/>
            <person name="Andreopoulos B."/>
            <person name="Lu D."/>
            <person name="Skrede I."/>
            <person name="Drula E."/>
            <person name="Henrissat B."/>
            <person name="Morin E."/>
            <person name="Kohler A."/>
            <person name="Barry K."/>
            <person name="LaButti K."/>
            <person name="Morin E."/>
            <person name="Salamov A."/>
            <person name="Lipzen A."/>
            <person name="Mereny Z."/>
            <person name="Hegedus B."/>
            <person name="Baldrian P."/>
            <person name="Stursova M."/>
            <person name="Weitz H."/>
            <person name="Taylor A."/>
            <person name="Grigoriev I.V."/>
            <person name="Nagy L.G."/>
            <person name="Martin F."/>
            <person name="Kauserud H."/>
        </authorList>
    </citation>
    <scope>NUCLEOTIDE SEQUENCE</scope>
    <source>
        <strain evidence="3">CBHHK173m</strain>
    </source>
</reference>
<accession>A0AAD6U135</accession>
<keyword evidence="4" id="KW-1185">Reference proteome</keyword>
<feature type="signal peptide" evidence="2">
    <location>
        <begin position="1"/>
        <end position="18"/>
    </location>
</feature>
<dbReference type="PANTHER" id="PTHR34883:SF15">
    <property type="entry name" value="EXTRACELLULAR SERINE-RICH PROTEIN"/>
    <property type="match status" value="1"/>
</dbReference>
<keyword evidence="2" id="KW-0732">Signal</keyword>
<dbReference type="SUPFAM" id="SSF49503">
    <property type="entry name" value="Cupredoxins"/>
    <property type="match status" value="1"/>
</dbReference>
<dbReference type="Gene3D" id="2.60.40.420">
    <property type="entry name" value="Cupredoxins - blue copper proteins"/>
    <property type="match status" value="1"/>
</dbReference>
<gene>
    <name evidence="3" type="ORF">B0H15DRAFT_855330</name>
</gene>
<name>A0AAD6U135_9AGAR</name>
<dbReference type="InterPro" id="IPR052953">
    <property type="entry name" value="Ser-rich/MCO-related"/>
</dbReference>
<protein>
    <recommendedName>
        <fullName evidence="5">Extracellular serine-rich protein</fullName>
    </recommendedName>
</protein>
<evidence type="ECO:0000256" key="2">
    <source>
        <dbReference type="SAM" id="SignalP"/>
    </source>
</evidence>
<evidence type="ECO:0000313" key="4">
    <source>
        <dbReference type="Proteomes" id="UP001222325"/>
    </source>
</evidence>
<dbReference type="InterPro" id="IPR008972">
    <property type="entry name" value="Cupredoxin"/>
</dbReference>
<dbReference type="EMBL" id="JARJCN010000051">
    <property type="protein sequence ID" value="KAJ7081185.1"/>
    <property type="molecule type" value="Genomic_DNA"/>
</dbReference>
<sequence>MRSSFVFAALATSAVVAAQDVIVIDVGGNSTAPTIYTPSSITATNGTIVSFQFTGAPGNHTVTQSSFGKPCEPVANGFDSGWVSVPEQLSTPPTWNLTITDDSKPIWFYCKQIKPAAHCNKGMVGVINVKPGANSLDAFVAAAASASVGEGQNGLVGQGASATAVPSLPSGASLDIPKASITAPAGSGSSTRASSGGSGAGTGTGAPQPSKSGSALSTSVNSITVFIAPLFAIALL</sequence>
<evidence type="ECO:0000313" key="3">
    <source>
        <dbReference type="EMBL" id="KAJ7081185.1"/>
    </source>
</evidence>
<organism evidence="3 4">
    <name type="scientific">Mycena belliarum</name>
    <dbReference type="NCBI Taxonomy" id="1033014"/>
    <lineage>
        <taxon>Eukaryota</taxon>
        <taxon>Fungi</taxon>
        <taxon>Dikarya</taxon>
        <taxon>Basidiomycota</taxon>
        <taxon>Agaricomycotina</taxon>
        <taxon>Agaricomycetes</taxon>
        <taxon>Agaricomycetidae</taxon>
        <taxon>Agaricales</taxon>
        <taxon>Marasmiineae</taxon>
        <taxon>Mycenaceae</taxon>
        <taxon>Mycena</taxon>
    </lineage>
</organism>
<feature type="compositionally biased region" description="Low complexity" evidence="1">
    <location>
        <begin position="182"/>
        <end position="195"/>
    </location>
</feature>
<dbReference type="PANTHER" id="PTHR34883">
    <property type="entry name" value="SERINE-RICH PROTEIN, PUTATIVE-RELATED-RELATED"/>
    <property type="match status" value="1"/>
</dbReference>
<proteinExistence type="predicted"/>
<dbReference type="AlphaFoldDB" id="A0AAD6U135"/>
<dbReference type="Proteomes" id="UP001222325">
    <property type="component" value="Unassembled WGS sequence"/>
</dbReference>
<evidence type="ECO:0008006" key="5">
    <source>
        <dbReference type="Google" id="ProtNLM"/>
    </source>
</evidence>
<comment type="caution">
    <text evidence="3">The sequence shown here is derived from an EMBL/GenBank/DDBJ whole genome shotgun (WGS) entry which is preliminary data.</text>
</comment>
<feature type="chain" id="PRO_5042055064" description="Extracellular serine-rich protein" evidence="2">
    <location>
        <begin position="19"/>
        <end position="236"/>
    </location>
</feature>
<evidence type="ECO:0000256" key="1">
    <source>
        <dbReference type="SAM" id="MobiDB-lite"/>
    </source>
</evidence>
<feature type="region of interest" description="Disordered" evidence="1">
    <location>
        <begin position="182"/>
        <end position="215"/>
    </location>
</feature>
<dbReference type="CDD" id="cd00920">
    <property type="entry name" value="Cupredoxin"/>
    <property type="match status" value="1"/>
</dbReference>